<dbReference type="GeneID" id="7845336"/>
<accession>Q22KW8</accession>
<keyword evidence="4" id="KW-1185">Reference proteome</keyword>
<name>Q22KW8_TETTS</name>
<dbReference type="RefSeq" id="XP_976505.2">
    <property type="nucleotide sequence ID" value="XM_971412.2"/>
</dbReference>
<evidence type="ECO:0000313" key="3">
    <source>
        <dbReference type="EMBL" id="EAR85910.2"/>
    </source>
</evidence>
<feature type="coiled-coil region" evidence="1">
    <location>
        <begin position="295"/>
        <end position="396"/>
    </location>
</feature>
<reference evidence="4" key="1">
    <citation type="journal article" date="2006" name="PLoS Biol.">
        <title>Macronuclear genome sequence of the ciliate Tetrahymena thermophila, a model eukaryote.</title>
        <authorList>
            <person name="Eisen J.A."/>
            <person name="Coyne R.S."/>
            <person name="Wu M."/>
            <person name="Wu D."/>
            <person name="Thiagarajan M."/>
            <person name="Wortman J.R."/>
            <person name="Badger J.H."/>
            <person name="Ren Q."/>
            <person name="Amedeo P."/>
            <person name="Jones K.M."/>
            <person name="Tallon L.J."/>
            <person name="Delcher A.L."/>
            <person name="Salzberg S.L."/>
            <person name="Silva J.C."/>
            <person name="Haas B.J."/>
            <person name="Majoros W.H."/>
            <person name="Farzad M."/>
            <person name="Carlton J.M."/>
            <person name="Smith R.K. Jr."/>
            <person name="Garg J."/>
            <person name="Pearlman R.E."/>
            <person name="Karrer K.M."/>
            <person name="Sun L."/>
            <person name="Manning G."/>
            <person name="Elde N.C."/>
            <person name="Turkewitz A.P."/>
            <person name="Asai D.J."/>
            <person name="Wilkes D.E."/>
            <person name="Wang Y."/>
            <person name="Cai H."/>
            <person name="Collins K."/>
            <person name="Stewart B.A."/>
            <person name="Lee S.R."/>
            <person name="Wilamowska K."/>
            <person name="Weinberg Z."/>
            <person name="Ruzzo W.L."/>
            <person name="Wloga D."/>
            <person name="Gaertig J."/>
            <person name="Frankel J."/>
            <person name="Tsao C.-C."/>
            <person name="Gorovsky M.A."/>
            <person name="Keeling P.J."/>
            <person name="Waller R.F."/>
            <person name="Patron N.J."/>
            <person name="Cherry J.M."/>
            <person name="Stover N.A."/>
            <person name="Krieger C.J."/>
            <person name="del Toro C."/>
            <person name="Ryder H.F."/>
            <person name="Williamson S.C."/>
            <person name="Barbeau R.A."/>
            <person name="Hamilton E.P."/>
            <person name="Orias E."/>
        </authorList>
    </citation>
    <scope>NUCLEOTIDE SEQUENCE [LARGE SCALE GENOMIC DNA]</scope>
    <source>
        <strain evidence="4">SB210</strain>
    </source>
</reference>
<dbReference type="KEGG" id="tet:TTHERM_01060800"/>
<proteinExistence type="predicted"/>
<organism evidence="3 4">
    <name type="scientific">Tetrahymena thermophila (strain SB210)</name>
    <dbReference type="NCBI Taxonomy" id="312017"/>
    <lineage>
        <taxon>Eukaryota</taxon>
        <taxon>Sar</taxon>
        <taxon>Alveolata</taxon>
        <taxon>Ciliophora</taxon>
        <taxon>Intramacronucleata</taxon>
        <taxon>Oligohymenophorea</taxon>
        <taxon>Hymenostomatida</taxon>
        <taxon>Tetrahymenina</taxon>
        <taxon>Tetrahymenidae</taxon>
        <taxon>Tetrahymena</taxon>
    </lineage>
</organism>
<dbReference type="EMBL" id="GG662867">
    <property type="protein sequence ID" value="EAR85910.2"/>
    <property type="molecule type" value="Genomic_DNA"/>
</dbReference>
<dbReference type="HOGENOM" id="CLU_699257_0_0_1"/>
<dbReference type="AlphaFoldDB" id="Q22KW8"/>
<protein>
    <submittedName>
        <fullName evidence="3">Uncharacterized protein</fullName>
    </submittedName>
</protein>
<keyword evidence="1" id="KW-0175">Coiled coil</keyword>
<sequence>MYTPSVGYQSTPYLHQHQVPVTRHLASYNLGVSPVNRPFDSPQVGSPQIIQSRYIDGAQSPAGLTPQGSVFGANRPQSVQYGQYGQSPVSVQSQLINSPYNSGVYNPQMKYIGGTQGSIAQQGTVAGQGSITPGSIANTQGGPSAVQQNLVQSQQQIQQQGLQQSSAIQQQQDIAVTNQFTAGSAANKTPVGLGASPSVDINSAANYENANFKGGDFYRNGPNQFTRVPYDHAERDYYDQDLTQTRRRNPGKIVGPHIYSYDDSEDFRVRKPPDQEHEQKIQKLKSEKTKRELHVQELDYKIHILEQENQSLRNQMDQMKTDYKRLAQVYEEKYSHEIERLHLENQDYENSNKQWATRFKDLVDKCDDLVQEKQDLEEQNRKLNDKILQIQVLLHEQPIKNQMRFESTNKNF</sequence>
<gene>
    <name evidence="3" type="ORF">TTHERM_01060800</name>
</gene>
<dbReference type="Proteomes" id="UP000009168">
    <property type="component" value="Unassembled WGS sequence"/>
</dbReference>
<evidence type="ECO:0000313" key="4">
    <source>
        <dbReference type="Proteomes" id="UP000009168"/>
    </source>
</evidence>
<evidence type="ECO:0000256" key="2">
    <source>
        <dbReference type="SAM" id="MobiDB-lite"/>
    </source>
</evidence>
<dbReference type="InParanoid" id="Q22KW8"/>
<feature type="region of interest" description="Disordered" evidence="2">
    <location>
        <begin position="124"/>
        <end position="144"/>
    </location>
</feature>
<feature type="compositionally biased region" description="Polar residues" evidence="2">
    <location>
        <begin position="124"/>
        <end position="142"/>
    </location>
</feature>
<evidence type="ECO:0000256" key="1">
    <source>
        <dbReference type="SAM" id="Coils"/>
    </source>
</evidence>